<keyword evidence="1" id="KW-1185">Reference proteome</keyword>
<proteinExistence type="predicted"/>
<dbReference type="PANTHER" id="PTHR33395:SF22">
    <property type="entry name" value="REVERSE TRANSCRIPTASE DOMAIN-CONTAINING PROTEIN"/>
    <property type="match status" value="1"/>
</dbReference>
<gene>
    <name evidence="2" type="primary">LOC136088072</name>
</gene>
<accession>A0ABM4D0M5</accession>
<evidence type="ECO:0000313" key="2">
    <source>
        <dbReference type="RefSeq" id="XP_065667798.1"/>
    </source>
</evidence>
<dbReference type="GeneID" id="136088072"/>
<dbReference type="PANTHER" id="PTHR33395">
    <property type="entry name" value="TRANSCRIPTASE, PUTATIVE-RELATED-RELATED"/>
    <property type="match status" value="1"/>
</dbReference>
<name>A0ABM4D0M5_HYDVU</name>
<sequence>MSKDGVTKVNIINNQFQSFFTKDPLSQPRKLFASKTNVLTSDITIDRNIVLKHLNMLDGNKSIGDDNIIPFVLKECATSMAVSLTLIFQLSIKSGKVPASWLRADVTPIYKKGSRTDSAIYRPISLTSVPCKRMEKIVRQVIIDHLVNNKLLSKTQYGFISK</sequence>
<protein>
    <submittedName>
        <fullName evidence="2">Uncharacterized protein LOC136088072</fullName>
    </submittedName>
</protein>
<reference evidence="2" key="1">
    <citation type="submission" date="2025-08" db="UniProtKB">
        <authorList>
            <consortium name="RefSeq"/>
        </authorList>
    </citation>
    <scope>IDENTIFICATION</scope>
</reference>
<dbReference type="Proteomes" id="UP001652625">
    <property type="component" value="Chromosome 12"/>
</dbReference>
<evidence type="ECO:0000313" key="1">
    <source>
        <dbReference type="Proteomes" id="UP001652625"/>
    </source>
</evidence>
<organism evidence="1 2">
    <name type="scientific">Hydra vulgaris</name>
    <name type="common">Hydra</name>
    <name type="synonym">Hydra attenuata</name>
    <dbReference type="NCBI Taxonomy" id="6087"/>
    <lineage>
        <taxon>Eukaryota</taxon>
        <taxon>Metazoa</taxon>
        <taxon>Cnidaria</taxon>
        <taxon>Hydrozoa</taxon>
        <taxon>Hydroidolina</taxon>
        <taxon>Anthoathecata</taxon>
        <taxon>Aplanulata</taxon>
        <taxon>Hydridae</taxon>
        <taxon>Hydra</taxon>
    </lineage>
</organism>
<dbReference type="RefSeq" id="XP_065667798.1">
    <property type="nucleotide sequence ID" value="XM_065811726.1"/>
</dbReference>